<organism evidence="2 3">
    <name type="scientific">Colletotrichum orchidophilum</name>
    <dbReference type="NCBI Taxonomy" id="1209926"/>
    <lineage>
        <taxon>Eukaryota</taxon>
        <taxon>Fungi</taxon>
        <taxon>Dikarya</taxon>
        <taxon>Ascomycota</taxon>
        <taxon>Pezizomycotina</taxon>
        <taxon>Sordariomycetes</taxon>
        <taxon>Hypocreomycetidae</taxon>
        <taxon>Glomerellales</taxon>
        <taxon>Glomerellaceae</taxon>
        <taxon>Colletotrichum</taxon>
    </lineage>
</organism>
<gene>
    <name evidence="2" type="ORF">CORC01_14179</name>
</gene>
<protein>
    <submittedName>
        <fullName evidence="2">Uncharacterized protein</fullName>
    </submittedName>
</protein>
<dbReference type="AlphaFoldDB" id="A0A1G4AMY7"/>
<keyword evidence="3" id="KW-1185">Reference proteome</keyword>
<dbReference type="Proteomes" id="UP000176998">
    <property type="component" value="Unassembled WGS sequence"/>
</dbReference>
<evidence type="ECO:0000313" key="2">
    <source>
        <dbReference type="EMBL" id="OHE90527.1"/>
    </source>
</evidence>
<reference evidence="2 3" key="1">
    <citation type="submission" date="2016-09" db="EMBL/GenBank/DDBJ databases">
        <authorList>
            <person name="Capua I."/>
            <person name="De Benedictis P."/>
            <person name="Joannis T."/>
            <person name="Lombin L.H."/>
            <person name="Cattoli G."/>
        </authorList>
    </citation>
    <scope>NUCLEOTIDE SEQUENCE [LARGE SCALE GENOMIC DNA]</scope>
    <source>
        <strain evidence="2 3">IMI 309357</strain>
    </source>
</reference>
<name>A0A1G4AMY7_9PEZI</name>
<feature type="compositionally biased region" description="Polar residues" evidence="1">
    <location>
        <begin position="31"/>
        <end position="40"/>
    </location>
</feature>
<feature type="region of interest" description="Disordered" evidence="1">
    <location>
        <begin position="17"/>
        <end position="40"/>
    </location>
</feature>
<evidence type="ECO:0000256" key="1">
    <source>
        <dbReference type="SAM" id="MobiDB-lite"/>
    </source>
</evidence>
<proteinExistence type="predicted"/>
<dbReference type="GeneID" id="34567300"/>
<evidence type="ECO:0000313" key="3">
    <source>
        <dbReference type="Proteomes" id="UP000176998"/>
    </source>
</evidence>
<dbReference type="EMBL" id="MJBS01000248">
    <property type="protein sequence ID" value="OHE90527.1"/>
    <property type="molecule type" value="Genomic_DNA"/>
</dbReference>
<dbReference type="RefSeq" id="XP_022467704.1">
    <property type="nucleotide sequence ID" value="XM_022625790.1"/>
</dbReference>
<sequence>MGEDDFYVVGMSWQGKPTLALGRGPGPGSEKTATSYPTSTDRPATLADFSAFSQDGRVHVDRCRLPARPDIIRLSGNCILSTSPRVALVPSSARKSYGEKRPSGRMELTVRDPGLEFNSGKRRERRYGLNRKLCRWVEYHDTICKAPP</sequence>
<comment type="caution">
    <text evidence="2">The sequence shown here is derived from an EMBL/GenBank/DDBJ whole genome shotgun (WGS) entry which is preliminary data.</text>
</comment>
<accession>A0A1G4AMY7</accession>